<keyword evidence="2" id="KW-0732">Signal</keyword>
<keyword evidence="4" id="KW-0378">Hydrolase</keyword>
<feature type="region of interest" description="Disordered" evidence="1">
    <location>
        <begin position="37"/>
        <end position="73"/>
    </location>
</feature>
<dbReference type="GO" id="GO:0004180">
    <property type="term" value="F:carboxypeptidase activity"/>
    <property type="evidence" value="ECO:0007669"/>
    <property type="project" value="UniProtKB-KW"/>
</dbReference>
<proteinExistence type="predicted"/>
<comment type="caution">
    <text evidence="4">The sequence shown here is derived from an EMBL/GenBank/DDBJ whole genome shotgun (WGS) entry which is preliminary data.</text>
</comment>
<dbReference type="PANTHER" id="PTHR34385">
    <property type="entry name" value="D-ALANYL-D-ALANINE CARBOXYPEPTIDASE"/>
    <property type="match status" value="1"/>
</dbReference>
<dbReference type="CDD" id="cd14852">
    <property type="entry name" value="LD-carboxypeptidase"/>
    <property type="match status" value="1"/>
</dbReference>
<dbReference type="AlphaFoldDB" id="A0A2T5IMC2"/>
<dbReference type="InterPro" id="IPR058193">
    <property type="entry name" value="VanY/YodJ_core_dom"/>
</dbReference>
<gene>
    <name evidence="4" type="ORF">C8U37_106102</name>
</gene>
<reference evidence="4 5" key="1">
    <citation type="submission" date="2018-04" db="EMBL/GenBank/DDBJ databases">
        <title>Genomic Encyclopedia of Archaeal and Bacterial Type Strains, Phase II (KMG-II): from individual species to whole genera.</title>
        <authorList>
            <person name="Goeker M."/>
        </authorList>
    </citation>
    <scope>NUCLEOTIDE SEQUENCE [LARGE SCALE GENOMIC DNA]</scope>
    <source>
        <strain evidence="4 5">DSM 18806</strain>
    </source>
</reference>
<dbReference type="PANTHER" id="PTHR34385:SF1">
    <property type="entry name" value="PEPTIDOGLYCAN L-ALANYL-D-GLUTAMATE ENDOPEPTIDASE CWLK"/>
    <property type="match status" value="1"/>
</dbReference>
<dbReference type="Pfam" id="PF02557">
    <property type="entry name" value="VanY"/>
    <property type="match status" value="1"/>
</dbReference>
<dbReference type="InterPro" id="IPR003709">
    <property type="entry name" value="VanY-like_core_dom"/>
</dbReference>
<evidence type="ECO:0000256" key="2">
    <source>
        <dbReference type="SAM" id="SignalP"/>
    </source>
</evidence>
<protein>
    <submittedName>
        <fullName evidence="4">D-Ala-D-Ala carboxypeptidase</fullName>
    </submittedName>
</protein>
<evidence type="ECO:0000259" key="3">
    <source>
        <dbReference type="Pfam" id="PF02557"/>
    </source>
</evidence>
<dbReference type="InterPro" id="IPR009045">
    <property type="entry name" value="Zn_M74/Hedgehog-like"/>
</dbReference>
<dbReference type="OrthoDB" id="9792074at2"/>
<keyword evidence="4" id="KW-0121">Carboxypeptidase</keyword>
<name>A0A2T5IMC2_9LACT</name>
<organism evidence="4 5">
    <name type="scientific">Trichococcus patagoniensis</name>
    <dbReference type="NCBI Taxonomy" id="382641"/>
    <lineage>
        <taxon>Bacteria</taxon>
        <taxon>Bacillati</taxon>
        <taxon>Bacillota</taxon>
        <taxon>Bacilli</taxon>
        <taxon>Lactobacillales</taxon>
        <taxon>Carnobacteriaceae</taxon>
        <taxon>Trichococcus</taxon>
    </lineage>
</organism>
<keyword evidence="4" id="KW-0645">Protease</keyword>
<dbReference type="Gene3D" id="3.30.1380.10">
    <property type="match status" value="1"/>
</dbReference>
<keyword evidence="5" id="KW-1185">Reference proteome</keyword>
<dbReference type="EMBL" id="QAOM01000006">
    <property type="protein sequence ID" value="PTQ84974.1"/>
    <property type="molecule type" value="Genomic_DNA"/>
</dbReference>
<evidence type="ECO:0000313" key="4">
    <source>
        <dbReference type="EMBL" id="PTQ84974.1"/>
    </source>
</evidence>
<dbReference type="InterPro" id="IPR052179">
    <property type="entry name" value="DD-CPase-like"/>
</dbReference>
<dbReference type="GO" id="GO:0006508">
    <property type="term" value="P:proteolysis"/>
    <property type="evidence" value="ECO:0007669"/>
    <property type="project" value="InterPro"/>
</dbReference>
<feature type="chain" id="PRO_5038545205" evidence="2">
    <location>
        <begin position="37"/>
        <end position="286"/>
    </location>
</feature>
<dbReference type="SUPFAM" id="SSF55166">
    <property type="entry name" value="Hedgehog/DD-peptidase"/>
    <property type="match status" value="1"/>
</dbReference>
<accession>A0A2T5IMC2</accession>
<dbReference type="PROSITE" id="PS51257">
    <property type="entry name" value="PROKAR_LIPOPROTEIN"/>
    <property type="match status" value="1"/>
</dbReference>
<dbReference type="RefSeq" id="WP_108032234.1">
    <property type="nucleotide sequence ID" value="NZ_QAOM01000006.1"/>
</dbReference>
<dbReference type="Proteomes" id="UP000244161">
    <property type="component" value="Unassembled WGS sequence"/>
</dbReference>
<evidence type="ECO:0000313" key="5">
    <source>
        <dbReference type="Proteomes" id="UP000244161"/>
    </source>
</evidence>
<feature type="signal peptide" evidence="2">
    <location>
        <begin position="1"/>
        <end position="36"/>
    </location>
</feature>
<feature type="domain" description="D-alanyl-D-alanine carboxypeptidase-like core" evidence="3">
    <location>
        <begin position="113"/>
        <end position="254"/>
    </location>
</feature>
<sequence>METKKKYSHTPERYAQRLRCLAGLLLAMLFFTGCTTEDDEPSNSQQDAIASKHSEESQAASEAAVDEADEDEPKVIVTPTASSTDWNLVLVNRENQLAAEIATEFYLTESGYQIDSRIKDPYLALLEAGKAAGMDFTMISGYRSIEQQQANYDVNYQNYLASGLSEEEARAKTEEYIALPHASEHITGLAVDLTSTALATQEGGSGLLPDLENYPEGLWLKENAAQYGFILRYPKEKEAITGINFEPWHFRFVGVENAIYMTENNLTLEEYAAILKQNEALGDSKK</sequence>
<evidence type="ECO:0000256" key="1">
    <source>
        <dbReference type="SAM" id="MobiDB-lite"/>
    </source>
</evidence>